<dbReference type="CDD" id="cd07989">
    <property type="entry name" value="LPLAT_AGPAT-like"/>
    <property type="match status" value="1"/>
</dbReference>
<dbReference type="GO" id="GO:0016020">
    <property type="term" value="C:membrane"/>
    <property type="evidence" value="ECO:0007669"/>
    <property type="project" value="InterPro"/>
</dbReference>
<comment type="catalytic activity">
    <reaction evidence="5">
        <text>a 1-acyl-sn-glycero-3-phosphate + an acyl-CoA = a 1,2-diacyl-sn-glycero-3-phosphate + CoA</text>
        <dbReference type="Rhea" id="RHEA:19709"/>
        <dbReference type="ChEBI" id="CHEBI:57287"/>
        <dbReference type="ChEBI" id="CHEBI:57970"/>
        <dbReference type="ChEBI" id="CHEBI:58342"/>
        <dbReference type="ChEBI" id="CHEBI:58608"/>
        <dbReference type="EC" id="2.3.1.51"/>
    </reaction>
</comment>
<comment type="domain">
    <text evidence="5">The HXXXXD motif is essential for acyltransferase activity and may constitute the binding site for the phosphate moiety of the glycerol-3-phosphate.</text>
</comment>
<evidence type="ECO:0000313" key="9">
    <source>
        <dbReference type="WBParaSite" id="SMUV_0000265601-mRNA-1"/>
    </source>
</evidence>
<evidence type="ECO:0000256" key="6">
    <source>
        <dbReference type="SAM" id="Phobius"/>
    </source>
</evidence>
<evidence type="ECO:0000256" key="3">
    <source>
        <dbReference type="ARBA" id="ARBA00022679"/>
    </source>
</evidence>
<keyword evidence="5" id="KW-0443">Lipid metabolism</keyword>
<dbReference type="SMART" id="SM00563">
    <property type="entry name" value="PlsC"/>
    <property type="match status" value="1"/>
</dbReference>
<organism evidence="8 9">
    <name type="scientific">Syphacia muris</name>
    <dbReference type="NCBI Taxonomy" id="451379"/>
    <lineage>
        <taxon>Eukaryota</taxon>
        <taxon>Metazoa</taxon>
        <taxon>Ecdysozoa</taxon>
        <taxon>Nematoda</taxon>
        <taxon>Chromadorea</taxon>
        <taxon>Rhabditida</taxon>
        <taxon>Spirurina</taxon>
        <taxon>Oxyuridomorpha</taxon>
        <taxon>Oxyuroidea</taxon>
        <taxon>Oxyuridae</taxon>
        <taxon>Syphacia</taxon>
    </lineage>
</organism>
<keyword evidence="3 5" id="KW-0808">Transferase</keyword>
<dbReference type="PANTHER" id="PTHR10434:SF11">
    <property type="entry name" value="1-ACYL-SN-GLYCEROL-3-PHOSPHATE ACYLTRANSFERASE"/>
    <property type="match status" value="1"/>
</dbReference>
<dbReference type="InterPro" id="IPR004552">
    <property type="entry name" value="AGP_acyltrans"/>
</dbReference>
<dbReference type="GO" id="GO:0006654">
    <property type="term" value="P:phosphatidic acid biosynthetic process"/>
    <property type="evidence" value="ECO:0007669"/>
    <property type="project" value="TreeGrafter"/>
</dbReference>
<protein>
    <recommendedName>
        <fullName evidence="5">1-acyl-sn-glycerol-3-phosphate acyltransferase</fullName>
        <ecNumber evidence="5">2.3.1.51</ecNumber>
    </recommendedName>
</protein>
<dbReference type="EC" id="2.3.1.51" evidence="5"/>
<dbReference type="NCBIfam" id="TIGR00530">
    <property type="entry name" value="AGP_acyltrn"/>
    <property type="match status" value="1"/>
</dbReference>
<keyword evidence="5" id="KW-0594">Phospholipid biosynthesis</keyword>
<dbReference type="PANTHER" id="PTHR10434">
    <property type="entry name" value="1-ACYL-SN-GLYCEROL-3-PHOSPHATE ACYLTRANSFERASE"/>
    <property type="match status" value="1"/>
</dbReference>
<evidence type="ECO:0000256" key="1">
    <source>
        <dbReference type="ARBA" id="ARBA00004728"/>
    </source>
</evidence>
<keyword evidence="5" id="KW-1208">Phospholipid metabolism</keyword>
<dbReference type="GO" id="GO:0005783">
    <property type="term" value="C:endoplasmic reticulum"/>
    <property type="evidence" value="ECO:0007669"/>
    <property type="project" value="TreeGrafter"/>
</dbReference>
<name>A0A0N5AEJ6_9BILA</name>
<dbReference type="InterPro" id="IPR002123">
    <property type="entry name" value="Plipid/glycerol_acylTrfase"/>
</dbReference>
<keyword evidence="5" id="KW-0444">Lipid biosynthesis</keyword>
<dbReference type="AlphaFoldDB" id="A0A0N5AEJ6"/>
<keyword evidence="6" id="KW-1133">Transmembrane helix</keyword>
<dbReference type="SUPFAM" id="SSF69593">
    <property type="entry name" value="Glycerol-3-phosphate (1)-acyltransferase"/>
    <property type="match status" value="1"/>
</dbReference>
<reference evidence="9" key="1">
    <citation type="submission" date="2017-02" db="UniProtKB">
        <authorList>
            <consortium name="WormBaseParasite"/>
        </authorList>
    </citation>
    <scope>IDENTIFICATION</scope>
</reference>
<evidence type="ECO:0000256" key="4">
    <source>
        <dbReference type="ARBA" id="ARBA00023315"/>
    </source>
</evidence>
<dbReference type="WBParaSite" id="SMUV_0000265601-mRNA-1">
    <property type="protein sequence ID" value="SMUV_0000265601-mRNA-1"/>
    <property type="gene ID" value="SMUV_0000265601"/>
</dbReference>
<comment type="similarity">
    <text evidence="2 5">Belongs to the 1-acyl-sn-glycerol-3-phosphate acyltransferase family.</text>
</comment>
<keyword evidence="6" id="KW-0472">Membrane</keyword>
<dbReference type="STRING" id="451379.A0A0N5AEJ6"/>
<dbReference type="Proteomes" id="UP000046393">
    <property type="component" value="Unplaced"/>
</dbReference>
<keyword evidence="6" id="KW-0812">Transmembrane</keyword>
<keyword evidence="8" id="KW-1185">Reference proteome</keyword>
<evidence type="ECO:0000256" key="2">
    <source>
        <dbReference type="ARBA" id="ARBA00008655"/>
    </source>
</evidence>
<dbReference type="GO" id="GO:0003841">
    <property type="term" value="F:1-acylglycerol-3-phosphate O-acyltransferase activity"/>
    <property type="evidence" value="ECO:0007669"/>
    <property type="project" value="UniProtKB-UniRule"/>
</dbReference>
<keyword evidence="4 5" id="KW-0012">Acyltransferase</keyword>
<accession>A0A0N5AEJ6</accession>
<evidence type="ECO:0000256" key="5">
    <source>
        <dbReference type="RuleBase" id="RU361267"/>
    </source>
</evidence>
<comment type="pathway">
    <text evidence="1">Phospholipid metabolism; CDP-diacylglycerol biosynthesis; CDP-diacylglycerol from sn-glycerol 3-phosphate: step 2/3.</text>
</comment>
<proteinExistence type="inferred from homology"/>
<sequence length="231" mass="26452">MIQPAKFVYNTLYVLGSWTGLKCDIRGESILQRESPFVLVVNHQVRIIVVFVSSLDMKVLSAFWPKQCTVMMKRSLIYVPFFGFVALLCRSIFVDRFNHKRAHESLLKSAELIRDKKLSLAVFPEGTRNHGGGLLPFKKGAFNIAVQAGIPIIPCVISSYSHFYSKQERYFHIPGQVVVQIMEPVSTKQMTLEDVPALSENVRSMMMETYERISKEAAEMQKRLGERKKFQ</sequence>
<feature type="transmembrane region" description="Helical" evidence="6">
    <location>
        <begin position="76"/>
        <end position="93"/>
    </location>
</feature>
<evidence type="ECO:0000259" key="7">
    <source>
        <dbReference type="SMART" id="SM00563"/>
    </source>
</evidence>
<dbReference type="Pfam" id="PF01553">
    <property type="entry name" value="Acyltransferase"/>
    <property type="match status" value="1"/>
</dbReference>
<feature type="domain" description="Phospholipid/glycerol acyltransferase" evidence="7">
    <location>
        <begin position="37"/>
        <end position="160"/>
    </location>
</feature>
<evidence type="ECO:0000313" key="8">
    <source>
        <dbReference type="Proteomes" id="UP000046393"/>
    </source>
</evidence>